<feature type="domain" description="AGC-kinase C-terminal" evidence="11">
    <location>
        <begin position="308"/>
        <end position="366"/>
    </location>
</feature>
<evidence type="ECO:0000256" key="9">
    <source>
        <dbReference type="SAM" id="MobiDB-lite"/>
    </source>
</evidence>
<dbReference type="Gene3D" id="3.30.200.20">
    <property type="entry name" value="Phosphorylase Kinase, domain 1"/>
    <property type="match status" value="1"/>
</dbReference>
<dbReference type="InterPro" id="IPR000961">
    <property type="entry name" value="AGC-kinase_C"/>
</dbReference>
<dbReference type="OrthoDB" id="63267at2759"/>
<evidence type="ECO:0000256" key="5">
    <source>
        <dbReference type="ARBA" id="ARBA00022777"/>
    </source>
</evidence>
<dbReference type="Pfam" id="PF00069">
    <property type="entry name" value="Pkinase"/>
    <property type="match status" value="1"/>
</dbReference>
<dbReference type="GO" id="GO:0005524">
    <property type="term" value="F:ATP binding"/>
    <property type="evidence" value="ECO:0007669"/>
    <property type="project" value="UniProtKB-KW"/>
</dbReference>
<dbReference type="InterPro" id="IPR008271">
    <property type="entry name" value="Ser/Thr_kinase_AS"/>
</dbReference>
<keyword evidence="3" id="KW-0808">Transferase</keyword>
<dbReference type="AlphaFoldDB" id="A0A1X2J1W9"/>
<dbReference type="GO" id="GO:0004691">
    <property type="term" value="F:cAMP-dependent protein kinase activity"/>
    <property type="evidence" value="ECO:0007669"/>
    <property type="project" value="UniProtKB-EC"/>
</dbReference>
<dbReference type="FunFam" id="1.10.510.10:FF:000005">
    <property type="entry name" value="cAMP-dependent protein kinase catalytic subunit alpha"/>
    <property type="match status" value="1"/>
</dbReference>
<dbReference type="EMBL" id="MCGE01000001">
    <property type="protein sequence ID" value="ORZ25816.1"/>
    <property type="molecule type" value="Genomic_DNA"/>
</dbReference>
<evidence type="ECO:0000313" key="12">
    <source>
        <dbReference type="EMBL" id="ORZ25816.1"/>
    </source>
</evidence>
<evidence type="ECO:0000256" key="3">
    <source>
        <dbReference type="ARBA" id="ARBA00022679"/>
    </source>
</evidence>
<dbReference type="SMART" id="SM00220">
    <property type="entry name" value="S_TKc"/>
    <property type="match status" value="1"/>
</dbReference>
<evidence type="ECO:0000259" key="11">
    <source>
        <dbReference type="PROSITE" id="PS51285"/>
    </source>
</evidence>
<dbReference type="InterPro" id="IPR011009">
    <property type="entry name" value="Kinase-like_dom_sf"/>
</dbReference>
<dbReference type="STRING" id="90262.A0A1X2J1W9"/>
<evidence type="ECO:0000313" key="13">
    <source>
        <dbReference type="Proteomes" id="UP000193560"/>
    </source>
</evidence>
<comment type="caution">
    <text evidence="12">The sequence shown here is derived from an EMBL/GenBank/DDBJ whole genome shotgun (WGS) entry which is preliminary data.</text>
</comment>
<dbReference type="CDD" id="cd05580">
    <property type="entry name" value="STKc_PKA_like"/>
    <property type="match status" value="1"/>
</dbReference>
<dbReference type="InterPro" id="IPR000719">
    <property type="entry name" value="Prot_kinase_dom"/>
</dbReference>
<keyword evidence="5 12" id="KW-0418">Kinase</keyword>
<evidence type="ECO:0000256" key="7">
    <source>
        <dbReference type="ARBA" id="ARBA00047292"/>
    </source>
</evidence>
<evidence type="ECO:0000256" key="6">
    <source>
        <dbReference type="ARBA" id="ARBA00022840"/>
    </source>
</evidence>
<comment type="catalytic activity">
    <reaction evidence="7">
        <text>L-threonyl-[protein] + ATP = O-phospho-L-threonyl-[protein] + ADP + H(+)</text>
        <dbReference type="Rhea" id="RHEA:46608"/>
        <dbReference type="Rhea" id="RHEA-COMP:11060"/>
        <dbReference type="Rhea" id="RHEA-COMP:11605"/>
        <dbReference type="ChEBI" id="CHEBI:15378"/>
        <dbReference type="ChEBI" id="CHEBI:30013"/>
        <dbReference type="ChEBI" id="CHEBI:30616"/>
        <dbReference type="ChEBI" id="CHEBI:61977"/>
        <dbReference type="ChEBI" id="CHEBI:456216"/>
        <dbReference type="EC" id="2.7.11.11"/>
    </reaction>
</comment>
<evidence type="ECO:0000256" key="2">
    <source>
        <dbReference type="ARBA" id="ARBA00022527"/>
    </source>
</evidence>
<dbReference type="FunFam" id="3.30.200.20:FF:000042">
    <property type="entry name" value="Aurora kinase A"/>
    <property type="match status" value="1"/>
</dbReference>
<keyword evidence="2" id="KW-0723">Serine/threonine-protein kinase</keyword>
<evidence type="ECO:0000256" key="8">
    <source>
        <dbReference type="ARBA" id="ARBA00047454"/>
    </source>
</evidence>
<evidence type="ECO:0000256" key="1">
    <source>
        <dbReference type="ARBA" id="ARBA00012444"/>
    </source>
</evidence>
<dbReference type="PROSITE" id="PS50011">
    <property type="entry name" value="PROTEIN_KINASE_DOM"/>
    <property type="match status" value="1"/>
</dbReference>
<dbReference type="EC" id="2.7.11.11" evidence="1"/>
<gene>
    <name evidence="12" type="ORF">BCR42DRAFT_315935</name>
</gene>
<keyword evidence="13" id="KW-1185">Reference proteome</keyword>
<feature type="compositionally biased region" description="Pro residues" evidence="9">
    <location>
        <begin position="1"/>
        <end position="10"/>
    </location>
</feature>
<name>A0A1X2J1W9_9FUNG</name>
<dbReference type="PANTHER" id="PTHR24353:SF153">
    <property type="entry name" value="CAMP-DEPENDENT PROTEIN KINASE CATALYTIC SUBUNIT 1"/>
    <property type="match status" value="1"/>
</dbReference>
<comment type="catalytic activity">
    <reaction evidence="8">
        <text>L-seryl-[protein] + ATP = O-phospho-L-seryl-[protein] + ADP + H(+)</text>
        <dbReference type="Rhea" id="RHEA:17989"/>
        <dbReference type="Rhea" id="RHEA-COMP:9863"/>
        <dbReference type="Rhea" id="RHEA-COMP:11604"/>
        <dbReference type="ChEBI" id="CHEBI:15378"/>
        <dbReference type="ChEBI" id="CHEBI:29999"/>
        <dbReference type="ChEBI" id="CHEBI:30616"/>
        <dbReference type="ChEBI" id="CHEBI:83421"/>
        <dbReference type="ChEBI" id="CHEBI:456216"/>
        <dbReference type="EC" id="2.7.11.11"/>
    </reaction>
</comment>
<dbReference type="PROSITE" id="PS51285">
    <property type="entry name" value="AGC_KINASE_CTER"/>
    <property type="match status" value="1"/>
</dbReference>
<evidence type="ECO:0000256" key="4">
    <source>
        <dbReference type="ARBA" id="ARBA00022741"/>
    </source>
</evidence>
<feature type="domain" description="Protein kinase" evidence="10">
    <location>
        <begin position="55"/>
        <end position="307"/>
    </location>
</feature>
<dbReference type="GO" id="GO:0009653">
    <property type="term" value="P:anatomical structure morphogenesis"/>
    <property type="evidence" value="ECO:0007669"/>
    <property type="project" value="UniProtKB-ARBA"/>
</dbReference>
<dbReference type="Gene3D" id="1.10.510.10">
    <property type="entry name" value="Transferase(Phosphotransferase) domain 1"/>
    <property type="match status" value="1"/>
</dbReference>
<dbReference type="Proteomes" id="UP000193560">
    <property type="component" value="Unassembled WGS sequence"/>
</dbReference>
<keyword evidence="6" id="KW-0067">ATP-binding</keyword>
<accession>A0A1X2J1W9</accession>
<dbReference type="PROSITE" id="PS00108">
    <property type="entry name" value="PROTEIN_KINASE_ST"/>
    <property type="match status" value="1"/>
</dbReference>
<dbReference type="GO" id="GO:0005829">
    <property type="term" value="C:cytosol"/>
    <property type="evidence" value="ECO:0007669"/>
    <property type="project" value="TreeGrafter"/>
</dbReference>
<feature type="region of interest" description="Disordered" evidence="9">
    <location>
        <begin position="1"/>
        <end position="25"/>
    </location>
</feature>
<dbReference type="GO" id="GO:0005634">
    <property type="term" value="C:nucleus"/>
    <property type="evidence" value="ECO:0007669"/>
    <property type="project" value="TreeGrafter"/>
</dbReference>
<protein>
    <recommendedName>
        <fullName evidence="1">cAMP-dependent protein kinase</fullName>
        <ecNumber evidence="1">2.7.11.11</ecNumber>
    </recommendedName>
</protein>
<dbReference type="GO" id="GO:0005952">
    <property type="term" value="C:cAMP-dependent protein kinase complex"/>
    <property type="evidence" value="ECO:0007669"/>
    <property type="project" value="TreeGrafter"/>
</dbReference>
<evidence type="ECO:0000259" key="10">
    <source>
        <dbReference type="PROSITE" id="PS50011"/>
    </source>
</evidence>
<sequence length="366" mass="42145">MPVAPAPKSPNRPIHTVGSNSSKKYGTHAVFTGSAARRRYPVKRNKHRKLRLDDFTLKQTLGTGACGRVHLAQSKFNNKHYAIKTLNKYDVVRKKQVDHTNNEFTILRDIDHPFLVKLWDAFQDDSHLFMVMDYVPGGELFRVLRRQKKFSEEAVRFYAAEVILALEYLHANEIIYRDLKPENILLDGKGHVKLTDFGFAKRVPTYTYTVCGTPDYLAPEMIRSKGYTRAVDWWSLGVLIYEMLVGKPPFEDKNPVNLYEKILDCRIDWPDDINPVIKDLLLGLLTPDVAKRYGADSDRDIKQHPWFASVDFDLVFRRQYVPPHIPSIKDDGDSACFAKYKEPGHPYGMSRAASYVDPYRSKFPAF</sequence>
<keyword evidence="4" id="KW-0547">Nucleotide-binding</keyword>
<reference evidence="12 13" key="1">
    <citation type="submission" date="2016-07" db="EMBL/GenBank/DDBJ databases">
        <title>Pervasive Adenine N6-methylation of Active Genes in Fungi.</title>
        <authorList>
            <consortium name="DOE Joint Genome Institute"/>
            <person name="Mondo S.J."/>
            <person name="Dannebaum R.O."/>
            <person name="Kuo R.C."/>
            <person name="Labutti K."/>
            <person name="Haridas S."/>
            <person name="Kuo A."/>
            <person name="Salamov A."/>
            <person name="Ahrendt S.R."/>
            <person name="Lipzen A."/>
            <person name="Sullivan W."/>
            <person name="Andreopoulos W.B."/>
            <person name="Clum A."/>
            <person name="Lindquist E."/>
            <person name="Daum C."/>
            <person name="Ramamoorthy G.K."/>
            <person name="Gryganskyi A."/>
            <person name="Culley D."/>
            <person name="Magnuson J.K."/>
            <person name="James T.Y."/>
            <person name="O'Malley M.A."/>
            <person name="Stajich J.E."/>
            <person name="Spatafora J.W."/>
            <person name="Visel A."/>
            <person name="Grigoriev I.V."/>
        </authorList>
    </citation>
    <scope>NUCLEOTIDE SEQUENCE [LARGE SCALE GENOMIC DNA]</scope>
    <source>
        <strain evidence="12 13">NRRL 1336</strain>
    </source>
</reference>
<dbReference type="PANTHER" id="PTHR24353">
    <property type="entry name" value="CYCLIC NUCLEOTIDE-DEPENDENT PROTEIN KINASE"/>
    <property type="match status" value="1"/>
</dbReference>
<proteinExistence type="predicted"/>
<organism evidence="12 13">
    <name type="scientific">Absidia repens</name>
    <dbReference type="NCBI Taxonomy" id="90262"/>
    <lineage>
        <taxon>Eukaryota</taxon>
        <taxon>Fungi</taxon>
        <taxon>Fungi incertae sedis</taxon>
        <taxon>Mucoromycota</taxon>
        <taxon>Mucoromycotina</taxon>
        <taxon>Mucoromycetes</taxon>
        <taxon>Mucorales</taxon>
        <taxon>Cunninghamellaceae</taxon>
        <taxon>Absidia</taxon>
    </lineage>
</organism>
<dbReference type="SUPFAM" id="SSF56112">
    <property type="entry name" value="Protein kinase-like (PK-like)"/>
    <property type="match status" value="1"/>
</dbReference>